<feature type="transmembrane region" description="Helical" evidence="1">
    <location>
        <begin position="256"/>
        <end position="284"/>
    </location>
</feature>
<accession>A0A914L4U2</accession>
<evidence type="ECO:0000256" key="2">
    <source>
        <dbReference type="SAM" id="SignalP"/>
    </source>
</evidence>
<keyword evidence="1" id="KW-0472">Membrane</keyword>
<organism evidence="3 4">
    <name type="scientific">Meloidogyne incognita</name>
    <name type="common">Southern root-knot nematode worm</name>
    <name type="synonym">Oxyuris incognita</name>
    <dbReference type="NCBI Taxonomy" id="6306"/>
    <lineage>
        <taxon>Eukaryota</taxon>
        <taxon>Metazoa</taxon>
        <taxon>Ecdysozoa</taxon>
        <taxon>Nematoda</taxon>
        <taxon>Chromadorea</taxon>
        <taxon>Rhabditida</taxon>
        <taxon>Tylenchina</taxon>
        <taxon>Tylenchomorpha</taxon>
        <taxon>Tylenchoidea</taxon>
        <taxon>Meloidogynidae</taxon>
        <taxon>Meloidogyninae</taxon>
        <taxon>Meloidogyne</taxon>
        <taxon>Meloidogyne incognita group</taxon>
    </lineage>
</organism>
<sequence>MYFPITFSLLCLCILQNINTVSSELISEIAKKAFDLELNSGNFIYGNQHIADAILKMLTLFYPFQRFMIFVANDGGNIARRTDHTEWLKQNDKHVTIYVTTTSNSYLGSKDCYGDISEEFKSCYPEKDKILRRIGDMCGADGGYNPESVAVRAVVRADDLGLASSLPEFAMKDEIFTCKNATSPKQRWRVAIALFQDYNKVLDEFIMVKNSENNMSFNSQLGTKSNIPLNIPTIIAEGRPNNFETNSLVNIPLNNLYFGIAALFGILITLICMAIITVSICFIIKYNQKKKLICLGKQYEYC</sequence>
<evidence type="ECO:0000313" key="4">
    <source>
        <dbReference type="WBParaSite" id="Minc3s00274g09172"/>
    </source>
</evidence>
<protein>
    <submittedName>
        <fullName evidence="4">Uncharacterized protein</fullName>
    </submittedName>
</protein>
<proteinExistence type="predicted"/>
<reference evidence="4" key="1">
    <citation type="submission" date="2022-11" db="UniProtKB">
        <authorList>
            <consortium name="WormBaseParasite"/>
        </authorList>
    </citation>
    <scope>IDENTIFICATION</scope>
</reference>
<feature type="chain" id="PRO_5037754852" evidence="2">
    <location>
        <begin position="24"/>
        <end position="302"/>
    </location>
</feature>
<keyword evidence="3" id="KW-1185">Reference proteome</keyword>
<dbReference type="Proteomes" id="UP000887563">
    <property type="component" value="Unplaced"/>
</dbReference>
<keyword evidence="1" id="KW-1133">Transmembrane helix</keyword>
<keyword evidence="1" id="KW-0812">Transmembrane</keyword>
<dbReference type="AlphaFoldDB" id="A0A914L4U2"/>
<dbReference type="WBParaSite" id="Minc3s00274g09172">
    <property type="protein sequence ID" value="Minc3s00274g09172"/>
    <property type="gene ID" value="Minc3s00274g09172"/>
</dbReference>
<evidence type="ECO:0000313" key="3">
    <source>
        <dbReference type="Proteomes" id="UP000887563"/>
    </source>
</evidence>
<feature type="signal peptide" evidence="2">
    <location>
        <begin position="1"/>
        <end position="23"/>
    </location>
</feature>
<name>A0A914L4U2_MELIC</name>
<keyword evidence="2" id="KW-0732">Signal</keyword>
<evidence type="ECO:0000256" key="1">
    <source>
        <dbReference type="SAM" id="Phobius"/>
    </source>
</evidence>